<dbReference type="GO" id="GO:0016773">
    <property type="term" value="F:phosphotransferase activity, alcohol group as acceptor"/>
    <property type="evidence" value="ECO:0007669"/>
    <property type="project" value="TreeGrafter"/>
</dbReference>
<evidence type="ECO:0000259" key="26">
    <source>
        <dbReference type="PROSITE" id="PS51828"/>
    </source>
</evidence>
<comment type="similarity">
    <text evidence="4">Belongs to the dynein light chain family.</text>
</comment>
<feature type="binding site" evidence="20">
    <location>
        <begin position="960"/>
        <end position="963"/>
    </location>
    <ligand>
        <name>ATP</name>
        <dbReference type="ChEBI" id="CHEBI:30616"/>
    </ligand>
</feature>
<dbReference type="GO" id="GO:0005874">
    <property type="term" value="C:microtubule"/>
    <property type="evidence" value="ECO:0007669"/>
    <property type="project" value="UniProtKB-KW"/>
</dbReference>
<dbReference type="Pfam" id="PF06702">
    <property type="entry name" value="Fam20C"/>
    <property type="match status" value="1"/>
</dbReference>
<comment type="cofactor">
    <cofactor evidence="21">
        <name>Mn(2+)</name>
        <dbReference type="ChEBI" id="CHEBI:29035"/>
    </cofactor>
</comment>
<comment type="subcellular location">
    <subcellularLocation>
        <location evidence="1">Cytoplasm</location>
        <location evidence="1">Cytoskeleton</location>
        <location evidence="1">Cilium axoneme</location>
    </subcellularLocation>
    <subcellularLocation>
        <location evidence="2">Golgi apparatus</location>
    </subcellularLocation>
</comment>
<evidence type="ECO:0000256" key="10">
    <source>
        <dbReference type="ARBA" id="ARBA00023034"/>
    </source>
</evidence>
<dbReference type="GO" id="GO:0005524">
    <property type="term" value="F:ATP binding"/>
    <property type="evidence" value="ECO:0007669"/>
    <property type="project" value="UniProtKB-KW"/>
</dbReference>
<dbReference type="InterPro" id="IPR013320">
    <property type="entry name" value="ConA-like_dom_sf"/>
</dbReference>
<evidence type="ECO:0000256" key="5">
    <source>
        <dbReference type="ARBA" id="ARBA00011655"/>
    </source>
</evidence>
<evidence type="ECO:0000256" key="13">
    <source>
        <dbReference type="ARBA" id="ARBA00023175"/>
    </source>
</evidence>
<keyword evidence="13" id="KW-0505">Motor protein</keyword>
<dbReference type="SMART" id="SM01375">
    <property type="entry name" value="Dynein_light"/>
    <property type="match status" value="1"/>
</dbReference>
<evidence type="ECO:0000256" key="23">
    <source>
        <dbReference type="SAM" id="Coils"/>
    </source>
</evidence>
<dbReference type="FunFam" id="3.30.740.10:FF:000002">
    <property type="entry name" value="Dynein light chain"/>
    <property type="match status" value="1"/>
</dbReference>
<dbReference type="InterPro" id="IPR009581">
    <property type="entry name" value="FAM20_C"/>
</dbReference>
<evidence type="ECO:0000256" key="3">
    <source>
        <dbReference type="ARBA" id="ARBA00006557"/>
    </source>
</evidence>
<keyword evidence="28" id="KW-1185">Reference proteome</keyword>
<dbReference type="SUPFAM" id="SSF49899">
    <property type="entry name" value="Concanavalin A-like lectins/glucanases"/>
    <property type="match status" value="1"/>
</dbReference>
<feature type="active site" evidence="19">
    <location>
        <position position="1029"/>
    </location>
</feature>
<dbReference type="Proteomes" id="UP000824219">
    <property type="component" value="Linkage Group LG27"/>
</dbReference>
<keyword evidence="21" id="KW-0464">Manganese</keyword>
<dbReference type="PANTHER" id="PTHR12450:SF25">
    <property type="entry name" value="FAM20 C-TERMINAL DOMAIN-CONTAINING PROTEIN"/>
    <property type="match status" value="1"/>
</dbReference>
<feature type="binding site" evidence="21">
    <location>
        <position position="877"/>
    </location>
    <ligand>
        <name>Mn(2+)</name>
        <dbReference type="ChEBI" id="CHEBI:29035"/>
    </ligand>
</feature>
<feature type="binding site" evidence="20">
    <location>
        <position position="1049"/>
    </location>
    <ligand>
        <name>ATP</name>
        <dbReference type="ChEBI" id="CHEBI:30616"/>
    </ligand>
</feature>
<dbReference type="Pfam" id="PF00354">
    <property type="entry name" value="Pentaxin"/>
    <property type="match status" value="1"/>
</dbReference>
<evidence type="ECO:0000256" key="7">
    <source>
        <dbReference type="ARBA" id="ARBA00022701"/>
    </source>
</evidence>
<comment type="subunit">
    <text evidence="5">Consists of at least two heavy chains and a number of intermediate and light chains.</text>
</comment>
<evidence type="ECO:0000256" key="24">
    <source>
        <dbReference type="SAM" id="MobiDB-lite"/>
    </source>
</evidence>
<dbReference type="EMBL" id="JAHKSW010000027">
    <property type="protein sequence ID" value="KAG7315501.1"/>
    <property type="molecule type" value="Genomic_DNA"/>
</dbReference>
<evidence type="ECO:0000256" key="18">
    <source>
        <dbReference type="ARBA" id="ARBA00069494"/>
    </source>
</evidence>
<evidence type="ECO:0000256" key="4">
    <source>
        <dbReference type="ARBA" id="ARBA00010156"/>
    </source>
</evidence>
<evidence type="ECO:0000256" key="16">
    <source>
        <dbReference type="ARBA" id="ARBA00023273"/>
    </source>
</evidence>
<keyword evidence="25" id="KW-0812">Transmembrane</keyword>
<evidence type="ECO:0000256" key="19">
    <source>
        <dbReference type="PIRSR" id="PIRSR624869-1"/>
    </source>
</evidence>
<feature type="binding site" evidence="20">
    <location>
        <position position="877"/>
    </location>
    <ligand>
        <name>ATP</name>
        <dbReference type="ChEBI" id="CHEBI:30616"/>
    </ligand>
</feature>
<evidence type="ECO:0000256" key="11">
    <source>
        <dbReference type="ARBA" id="ARBA00023069"/>
    </source>
</evidence>
<keyword evidence="11" id="KW-0969">Cilium</keyword>
<feature type="binding site" evidence="20">
    <location>
        <position position="856"/>
    </location>
    <ligand>
        <name>ATP</name>
        <dbReference type="ChEBI" id="CHEBI:30616"/>
    </ligand>
</feature>
<dbReference type="GO" id="GO:0005794">
    <property type="term" value="C:Golgi apparatus"/>
    <property type="evidence" value="ECO:0007669"/>
    <property type="project" value="UniProtKB-SubCell"/>
</dbReference>
<feature type="binding site" evidence="21">
    <location>
        <position position="1049"/>
    </location>
    <ligand>
        <name>Mn(2+)</name>
        <dbReference type="ChEBI" id="CHEBI:29035"/>
    </ligand>
</feature>
<keyword evidence="23" id="KW-0175">Coiled coil</keyword>
<feature type="transmembrane region" description="Helical" evidence="25">
    <location>
        <begin position="672"/>
        <end position="696"/>
    </location>
</feature>
<evidence type="ECO:0000256" key="14">
    <source>
        <dbReference type="ARBA" id="ARBA00023180"/>
    </source>
</evidence>
<comment type="similarity">
    <text evidence="3">Belongs to the FAM20 family.</text>
</comment>
<evidence type="ECO:0000256" key="25">
    <source>
        <dbReference type="SAM" id="Phobius"/>
    </source>
</evidence>
<dbReference type="GO" id="GO:0046872">
    <property type="term" value="F:metal ion binding"/>
    <property type="evidence" value="ECO:0007669"/>
    <property type="project" value="UniProtKB-KW"/>
</dbReference>
<evidence type="ECO:0000256" key="22">
    <source>
        <dbReference type="PROSITE-ProRule" id="PRU01172"/>
    </source>
</evidence>
<feature type="binding site" evidence="20">
    <location>
        <position position="1034"/>
    </location>
    <ligand>
        <name>ATP</name>
        <dbReference type="ChEBI" id="CHEBI:30616"/>
    </ligand>
</feature>
<reference evidence="27 28" key="1">
    <citation type="submission" date="2021-06" db="EMBL/GenBank/DDBJ databases">
        <title>Chromosome-level genome assembly of the red-tail catfish (Hemibagrus wyckioides).</title>
        <authorList>
            <person name="Shao F."/>
        </authorList>
    </citation>
    <scope>NUCLEOTIDE SEQUENCE [LARGE SCALE GENOMIC DNA]</scope>
    <source>
        <strain evidence="27">EC202008001</strain>
        <tissue evidence="27">Blood</tissue>
    </source>
</reference>
<dbReference type="InterPro" id="IPR024869">
    <property type="entry name" value="FAM20"/>
</dbReference>
<dbReference type="OrthoDB" id="1918685at2759"/>
<dbReference type="InterPro" id="IPR001759">
    <property type="entry name" value="PTX_dom"/>
</dbReference>
<gene>
    <name evidence="27" type="ORF">KOW79_021589</name>
</gene>
<keyword evidence="7" id="KW-0493">Microtubule</keyword>
<feature type="compositionally biased region" description="Polar residues" evidence="24">
    <location>
        <begin position="712"/>
        <end position="726"/>
    </location>
</feature>
<keyword evidence="6" id="KW-0963">Cytoplasm</keyword>
<keyword evidence="10" id="KW-0333">Golgi apparatus</keyword>
<keyword evidence="9" id="KW-0243">Dynein</keyword>
<keyword evidence="20" id="KW-0067">ATP-binding</keyword>
<dbReference type="InterPro" id="IPR001372">
    <property type="entry name" value="Dynein_light_chain_typ-1/2"/>
</dbReference>
<organism evidence="27 28">
    <name type="scientific">Hemibagrus wyckioides</name>
    <dbReference type="NCBI Taxonomy" id="337641"/>
    <lineage>
        <taxon>Eukaryota</taxon>
        <taxon>Metazoa</taxon>
        <taxon>Chordata</taxon>
        <taxon>Craniata</taxon>
        <taxon>Vertebrata</taxon>
        <taxon>Euteleostomi</taxon>
        <taxon>Actinopterygii</taxon>
        <taxon>Neopterygii</taxon>
        <taxon>Teleostei</taxon>
        <taxon>Ostariophysi</taxon>
        <taxon>Siluriformes</taxon>
        <taxon>Bagridae</taxon>
        <taxon>Hemibagrus</taxon>
    </lineage>
</organism>
<evidence type="ECO:0000256" key="2">
    <source>
        <dbReference type="ARBA" id="ARBA00004555"/>
    </source>
</evidence>
<keyword evidence="25" id="KW-0472">Membrane</keyword>
<dbReference type="GO" id="GO:0007017">
    <property type="term" value="P:microtubule-based process"/>
    <property type="evidence" value="ECO:0007669"/>
    <property type="project" value="InterPro"/>
</dbReference>
<keyword evidence="25" id="KW-1133">Transmembrane helix</keyword>
<feature type="binding site" evidence="20">
    <location>
        <position position="840"/>
    </location>
    <ligand>
        <name>ATP</name>
        <dbReference type="ChEBI" id="CHEBI:30616"/>
    </ligand>
</feature>
<dbReference type="FunFam" id="2.60.120.200:FF:000012">
    <property type="entry name" value="neuronal pentraxin receptor"/>
    <property type="match status" value="1"/>
</dbReference>
<evidence type="ECO:0000256" key="21">
    <source>
        <dbReference type="PIRSR" id="PIRSR624869-3"/>
    </source>
</evidence>
<keyword evidence="8" id="KW-0106">Calcium</keyword>
<keyword evidence="21" id="KW-0479">Metal-binding</keyword>
<dbReference type="PRINTS" id="PR00895">
    <property type="entry name" value="PENTAXIN"/>
</dbReference>
<keyword evidence="20" id="KW-0547">Nucleotide-binding</keyword>
<name>A0A9D3S8S3_9TELE</name>
<feature type="disulfide bond" evidence="22">
    <location>
        <begin position="347"/>
        <end position="406"/>
    </location>
</feature>
<evidence type="ECO:0000313" key="27">
    <source>
        <dbReference type="EMBL" id="KAG7315501.1"/>
    </source>
</evidence>
<dbReference type="SUPFAM" id="SSF54648">
    <property type="entry name" value="DLC"/>
    <property type="match status" value="1"/>
</dbReference>
<evidence type="ECO:0000256" key="17">
    <source>
        <dbReference type="ARBA" id="ARBA00057688"/>
    </source>
</evidence>
<proteinExistence type="inferred from homology"/>
<dbReference type="Pfam" id="PF01221">
    <property type="entry name" value="Dynein_light"/>
    <property type="match status" value="1"/>
</dbReference>
<sequence>MKFVAIVAGAGALAFLGALVCIVASVYSRAPAAALQPPAAANGTASPVPSGSLGALYGADTSERKILTGAGTGRETPLLGELSAGGSPQRFTFSRLLCSPVPPGECAMKRRRRDKEVEQQAEYDEEDWSALSATAEELRRTVALQSEQIAADRKTIDELTGKLAECESALLDERTVTERGAATSWPARRRLMAGDGVRESTAAQLHTARAVEELERAILQLKDRIEKLELEMVPALLNHSEVAAGSTGMRLALGQPGGRVEDVGGELVQKVKQLEEERKNLRKETQNHHQHIDQGISTLQERISELEQSFTGQSFPQGYKLSFPMRTNYMYGLVRRNVPEMYAFTACMWLKATESGIGTPFSYAVDKQPNELVLLQGVHNPAELLINAKVAQLPLMFPPGTWQHVCVSWTLRDGVWKAYQGGKLKGRGEGLSAWHPIRAGGVLVLGQEQDTPGGQFDASQALVGELSLFNLWDRVLSPAEINTLAACGEPVLPGNVVSWTDRDVDVFGGATKEPGPFPGTQGVRASGMAETAETKKEDADYKRLHSFPLIRHTDMPEEMRVETMELCVTACEKFATNNESAARMIKESMDKKFGSSWHVVIGEGFGFEITHEVKNLLYMFFGGSLAVIPVVPEQLTELASCPKAKSFSNTDSGAEQSHRNNMRACRCRRLKGVCALMMCVTLALHMLVILLVMSMFTSTCEPVQRHRARPRNLTSANPTHASSTSRRAGAADLAKLEALFSHALYTLHGLSSPDDDTLLRVRTQVNEEHNAEQWVSNSKEGYDPILWNSSTETHPPWLRFHLGISRWQLYSHRDTNLPALLEQLSTHRIISAVQKTGGTQLKLVITFSNYGQALFKPMKQERNDETNVNLYYFSDFERHNAEIAAFHLDRILGFRRMPPVVGRLIDVIKEVKDITTDHKLARTFFNSPVGNSCFYGQCSYYCSTEHAVCGRPRALEGSLAAMLPDLSLAPRRSWRNPWRRSYSRSKLALWEKTPTYCDAVKKTPPYDRGTRLVDLIDMTILDFLQSNMDRHHYETFEFFGNNTFLLHLDNGRAFGRHSKDEPSILTPLVQCCRIRRSTLLRLHLLASPQYRLSDVMRASLAQDPLAAMAPLLTEPHLSALDRRLATVLQIIQSCLLQHKHHHDVIYDDIPDFSG</sequence>
<dbReference type="InterPro" id="IPR037177">
    <property type="entry name" value="DLC_sf"/>
</dbReference>
<evidence type="ECO:0000256" key="12">
    <source>
        <dbReference type="ARBA" id="ARBA00023157"/>
    </source>
</evidence>
<dbReference type="GO" id="GO:0030286">
    <property type="term" value="C:dynein complex"/>
    <property type="evidence" value="ECO:0007669"/>
    <property type="project" value="UniProtKB-KW"/>
</dbReference>
<evidence type="ECO:0000256" key="15">
    <source>
        <dbReference type="ARBA" id="ARBA00023212"/>
    </source>
</evidence>
<keyword evidence="15" id="KW-0206">Cytoskeleton</keyword>
<dbReference type="PANTHER" id="PTHR12450">
    <property type="entry name" value="DENTIN MATRIX PROTEIN 4 PROTEIN FAM20"/>
    <property type="match status" value="1"/>
</dbReference>
<feature type="region of interest" description="Disordered" evidence="24">
    <location>
        <begin position="706"/>
        <end position="727"/>
    </location>
</feature>
<comment type="caution">
    <text evidence="27">The sequence shown here is derived from an EMBL/GenBank/DDBJ whole genome shotgun (WGS) entry which is preliminary data.</text>
</comment>
<evidence type="ECO:0000256" key="20">
    <source>
        <dbReference type="PIRSR" id="PIRSR624869-2"/>
    </source>
</evidence>
<dbReference type="GO" id="GO:0005930">
    <property type="term" value="C:axoneme"/>
    <property type="evidence" value="ECO:0007669"/>
    <property type="project" value="UniProtKB-SubCell"/>
</dbReference>
<comment type="function">
    <text evidence="17">Force generating protein of respiratory cilia. Produces force towards the minus ends of microtubules. Dynein has ATPase activity.</text>
</comment>
<evidence type="ECO:0000256" key="1">
    <source>
        <dbReference type="ARBA" id="ARBA00004430"/>
    </source>
</evidence>
<feature type="domain" description="Pentraxin (PTX)" evidence="26">
    <location>
        <begin position="317"/>
        <end position="518"/>
    </location>
</feature>
<dbReference type="Gene3D" id="2.60.120.200">
    <property type="match status" value="1"/>
</dbReference>
<dbReference type="AlphaFoldDB" id="A0A9D3S8S3"/>
<dbReference type="CDD" id="cd21453">
    <property type="entry name" value="DLC-like_DNAL4"/>
    <property type="match status" value="1"/>
</dbReference>
<dbReference type="Gene3D" id="3.30.740.10">
    <property type="entry name" value="Protein Inhibitor Of Neuronal Nitric Oxide Synthase"/>
    <property type="match status" value="1"/>
</dbReference>
<protein>
    <recommendedName>
        <fullName evidence="18">Dynein axonemal light chain 4</fullName>
    </recommendedName>
</protein>
<dbReference type="PROSITE" id="PS51828">
    <property type="entry name" value="PTX_2"/>
    <property type="match status" value="1"/>
</dbReference>
<dbReference type="SMART" id="SM00159">
    <property type="entry name" value="PTX"/>
    <property type="match status" value="1"/>
</dbReference>
<keyword evidence="14" id="KW-0325">Glycoprotein</keyword>
<feature type="coiled-coil region" evidence="23">
    <location>
        <begin position="264"/>
        <end position="294"/>
    </location>
</feature>
<keyword evidence="16" id="KW-0966">Cell projection</keyword>
<evidence type="ECO:0000256" key="9">
    <source>
        <dbReference type="ARBA" id="ARBA00023017"/>
    </source>
</evidence>
<dbReference type="GO" id="GO:0070166">
    <property type="term" value="P:enamel mineralization"/>
    <property type="evidence" value="ECO:0007669"/>
    <property type="project" value="TreeGrafter"/>
</dbReference>
<evidence type="ECO:0000313" key="28">
    <source>
        <dbReference type="Proteomes" id="UP000824219"/>
    </source>
</evidence>
<dbReference type="CDD" id="cd10314">
    <property type="entry name" value="FAM20_C"/>
    <property type="match status" value="1"/>
</dbReference>
<evidence type="ECO:0000256" key="6">
    <source>
        <dbReference type="ARBA" id="ARBA00022490"/>
    </source>
</evidence>
<accession>A0A9D3S8S3</accession>
<keyword evidence="12 22" id="KW-1015">Disulfide bond</keyword>
<evidence type="ECO:0000256" key="8">
    <source>
        <dbReference type="ARBA" id="ARBA00022837"/>
    </source>
</evidence>